<name>A0ABN6FQ45_SINCY</name>
<dbReference type="Proteomes" id="UP001319861">
    <property type="component" value="Chromosome"/>
</dbReference>
<organism evidence="1 2">
    <name type="scientific">Sinomonas cyclohexanicum</name>
    <name type="common">Corynebacterium cyclohexanicum</name>
    <dbReference type="NCBI Taxonomy" id="322009"/>
    <lineage>
        <taxon>Bacteria</taxon>
        <taxon>Bacillati</taxon>
        <taxon>Actinomycetota</taxon>
        <taxon>Actinomycetes</taxon>
        <taxon>Micrococcales</taxon>
        <taxon>Micrococcaceae</taxon>
        <taxon>Sinomonas</taxon>
    </lineage>
</organism>
<accession>A0ABN6FQ45</accession>
<gene>
    <name evidence="1" type="ORF">SCMU_36250</name>
</gene>
<sequence length="99" mass="9840">MMAQDALTSSTCEADAAGIWSFTGTLHNATDTGRTYTVAIVVMNGPNVTGHSMQTVTVPPGGTALVHATDIAVSSGSDAGGASATAARCDVVVSQEVAK</sequence>
<evidence type="ECO:0000313" key="2">
    <source>
        <dbReference type="Proteomes" id="UP001319861"/>
    </source>
</evidence>
<evidence type="ECO:0000313" key="1">
    <source>
        <dbReference type="EMBL" id="BCT77783.1"/>
    </source>
</evidence>
<keyword evidence="2" id="KW-1185">Reference proteome</keyword>
<protein>
    <submittedName>
        <fullName evidence="1">Uncharacterized protein</fullName>
    </submittedName>
</protein>
<proteinExistence type="predicted"/>
<dbReference type="EMBL" id="AP024525">
    <property type="protein sequence ID" value="BCT77783.1"/>
    <property type="molecule type" value="Genomic_DNA"/>
</dbReference>
<reference evidence="1 2" key="1">
    <citation type="journal article" date="2021" name="J. Biosci. Bioeng.">
        <title>Identification and characterization of a chc gene cluster responsible for the aromatization pathway of cyclohexanecarboxylate degradation in Sinomonas cyclohexanicum ATCC 51369.</title>
        <authorList>
            <person name="Yamamoto T."/>
            <person name="Hasegawa Y."/>
            <person name="Lau P.C.K."/>
            <person name="Iwaki H."/>
        </authorList>
    </citation>
    <scope>NUCLEOTIDE SEQUENCE [LARGE SCALE GENOMIC DNA]</scope>
    <source>
        <strain evidence="1 2">ATCC 51369</strain>
    </source>
</reference>